<evidence type="ECO:0000313" key="6">
    <source>
        <dbReference type="EMBL" id="ADH88164.1"/>
    </source>
</evidence>
<evidence type="ECO:0000256" key="1">
    <source>
        <dbReference type="ARBA" id="ARBA00009156"/>
    </source>
</evidence>
<dbReference type="Pfam" id="PF00370">
    <property type="entry name" value="FGGY_N"/>
    <property type="match status" value="1"/>
</dbReference>
<dbReference type="InterPro" id="IPR043129">
    <property type="entry name" value="ATPase_NBD"/>
</dbReference>
<dbReference type="InterPro" id="IPR006003">
    <property type="entry name" value="FGGY_RbtK-like"/>
</dbReference>
<dbReference type="PIRSF" id="PIRSF000538">
    <property type="entry name" value="GlpK"/>
    <property type="match status" value="1"/>
</dbReference>
<dbReference type="PANTHER" id="PTHR43435">
    <property type="entry name" value="RIBULOKINASE"/>
    <property type="match status" value="1"/>
</dbReference>
<dbReference type="SUPFAM" id="SSF53067">
    <property type="entry name" value="Actin-like ATPase domain"/>
    <property type="match status" value="2"/>
</dbReference>
<dbReference type="AlphaFoldDB" id="D7A5P0"/>
<dbReference type="GO" id="GO:0005737">
    <property type="term" value="C:cytoplasm"/>
    <property type="evidence" value="ECO:0007669"/>
    <property type="project" value="TreeGrafter"/>
</dbReference>
<dbReference type="GO" id="GO:0019150">
    <property type="term" value="F:D-ribulokinase activity"/>
    <property type="evidence" value="ECO:0007669"/>
    <property type="project" value="TreeGrafter"/>
</dbReference>
<dbReference type="CDD" id="cd07782">
    <property type="entry name" value="ASKHA_NBD_FGGY_D-RBK"/>
    <property type="match status" value="1"/>
</dbReference>
<keyword evidence="7" id="KW-1185">Reference proteome</keyword>
<dbReference type="InterPro" id="IPR018485">
    <property type="entry name" value="FGGY_C"/>
</dbReference>
<accession>D7A5P0</accession>
<keyword evidence="2" id="KW-0808">Transferase</keyword>
<dbReference type="OrthoDB" id="9805576at2"/>
<dbReference type="KEGG" id="sno:Snov_0839"/>
<evidence type="ECO:0000256" key="2">
    <source>
        <dbReference type="ARBA" id="ARBA00022679"/>
    </source>
</evidence>
<dbReference type="Gene3D" id="3.30.420.40">
    <property type="match status" value="1"/>
</dbReference>
<dbReference type="Gene3D" id="1.20.58.2240">
    <property type="match status" value="1"/>
</dbReference>
<protein>
    <submittedName>
        <fullName evidence="6">FGGY-family pentulose kinase</fullName>
    </submittedName>
</protein>
<dbReference type="PANTHER" id="PTHR43435:SF4">
    <property type="entry name" value="FGGY CARBOHYDRATE KINASE DOMAIN-CONTAINING PROTEIN"/>
    <property type="match status" value="1"/>
</dbReference>
<gene>
    <name evidence="6" type="ordered locus">Snov_0839</name>
</gene>
<comment type="similarity">
    <text evidence="1">Belongs to the FGGY kinase family.</text>
</comment>
<dbReference type="STRING" id="639283.Snov_0839"/>
<sequence length="547" mass="57808">MQQAFIGVDVGTASARAGIFDKAGRLLATARHPIRVWHEAGDVVEQSSADIWDACVHSVREAMKTAGLPPEAIAGLGFDATCSLVVLDPQGRPLTVSPSGDDARNVIVWMDHRATGQARRINETKEDVLRYVGGVISPEMETPKLLWLKENLPASFHGAGYFFDLSDFLSFRATGATERSVCTVTCKWTYLAHEGRWSDDYFRRIGLDELAGEGHARIGETIVEPGTALGQGLTEVAARELGLMPGTPVGASLIDAHAGGIGTIGGRGAGDGAVDVQRRLAYIMGTSACIMATTAEPRYLPGVWGPYFSAMVPGLWLNEGGQSAAGAGIDHLMRAHPARAEAEATAKEAGLGLLDFLEKRAVARFAQPAETARLAHDVHVLPEFLGNRSPYADPDARAVIAGLDLDDGMDSLERLFVASLCGLAYGLADVVDVMRAQGIDCEMMVMSGGASRSALVRQIMADTTGLDVALPATPEPVLLGAAMLGAVAARAYGSVREAMGAMSTIGALTTPSGPAMGAFHAAKRRVYKLMQTLDREGRALMADEPRA</sequence>
<dbReference type="EMBL" id="CP002026">
    <property type="protein sequence ID" value="ADH88164.1"/>
    <property type="molecule type" value="Genomic_DNA"/>
</dbReference>
<evidence type="ECO:0000256" key="3">
    <source>
        <dbReference type="ARBA" id="ARBA00022777"/>
    </source>
</evidence>
<proteinExistence type="inferred from homology"/>
<feature type="domain" description="Carbohydrate kinase FGGY N-terminal" evidence="4">
    <location>
        <begin position="5"/>
        <end position="262"/>
    </location>
</feature>
<reference evidence="6 7" key="1">
    <citation type="journal article" date="2012" name="Stand. Genomic Sci.">
        <title>Complete genome sequence of the facultatively chemolithoautotrophic and methylotrophic alpha Proteobacterium Starkeya novella type strain (ATCC 8093(T)).</title>
        <authorList>
            <person name="Kappler U."/>
            <person name="Davenport K."/>
            <person name="Beatson S."/>
            <person name="Lucas S."/>
            <person name="Lapidus A."/>
            <person name="Copeland A."/>
            <person name="Berry K.W."/>
            <person name="Glavina Del Rio T."/>
            <person name="Hammon N."/>
            <person name="Dalin E."/>
            <person name="Tice H."/>
            <person name="Pitluck S."/>
            <person name="Richardson P."/>
            <person name="Bruce D."/>
            <person name="Goodwin L.A."/>
            <person name="Han C."/>
            <person name="Tapia R."/>
            <person name="Detter J.C."/>
            <person name="Chang Y.J."/>
            <person name="Jeffries C.D."/>
            <person name="Land M."/>
            <person name="Hauser L."/>
            <person name="Kyrpides N.C."/>
            <person name="Goker M."/>
            <person name="Ivanova N."/>
            <person name="Klenk H.P."/>
            <person name="Woyke T."/>
        </authorList>
    </citation>
    <scope>NUCLEOTIDE SEQUENCE [LARGE SCALE GENOMIC DNA]</scope>
    <source>
        <strain evidence="7">ATCC 8093 / DSM 506 / JCM 20403 / CCM 1077 / IAM 12100 / NBRC 12443 / NCIMB 10456</strain>
    </source>
</reference>
<name>D7A5P0_ANCN5</name>
<evidence type="ECO:0000259" key="4">
    <source>
        <dbReference type="Pfam" id="PF00370"/>
    </source>
</evidence>
<dbReference type="InterPro" id="IPR000577">
    <property type="entry name" value="Carb_kinase_FGGY"/>
</dbReference>
<organism evidence="6 7">
    <name type="scientific">Ancylobacter novellus (strain ATCC 8093 / DSM 506 / JCM 20403 / CCM 1077 / IAM 12100 / NBRC 12443 / NCIMB 10456)</name>
    <name type="common">Starkeya novella</name>
    <dbReference type="NCBI Taxonomy" id="639283"/>
    <lineage>
        <taxon>Bacteria</taxon>
        <taxon>Pseudomonadati</taxon>
        <taxon>Pseudomonadota</taxon>
        <taxon>Alphaproteobacteria</taxon>
        <taxon>Hyphomicrobiales</taxon>
        <taxon>Xanthobacteraceae</taxon>
        <taxon>Ancylobacter</taxon>
    </lineage>
</organism>
<dbReference type="GO" id="GO:0019321">
    <property type="term" value="P:pentose metabolic process"/>
    <property type="evidence" value="ECO:0007669"/>
    <property type="project" value="TreeGrafter"/>
</dbReference>
<dbReference type="FunFam" id="3.30.420.40:FF:000101">
    <property type="entry name" value="FGGY carbohydrate kinase domain-containing protein"/>
    <property type="match status" value="1"/>
</dbReference>
<dbReference type="RefSeq" id="WP_013165669.1">
    <property type="nucleotide sequence ID" value="NC_014217.1"/>
</dbReference>
<dbReference type="InterPro" id="IPR018484">
    <property type="entry name" value="FGGY_N"/>
</dbReference>
<dbReference type="Proteomes" id="UP000006633">
    <property type="component" value="Chromosome"/>
</dbReference>
<feature type="domain" description="Carbohydrate kinase FGGY C-terminal" evidence="5">
    <location>
        <begin position="280"/>
        <end position="489"/>
    </location>
</feature>
<evidence type="ECO:0000313" key="7">
    <source>
        <dbReference type="Proteomes" id="UP000006633"/>
    </source>
</evidence>
<dbReference type="Pfam" id="PF02782">
    <property type="entry name" value="FGGY_C"/>
    <property type="match status" value="1"/>
</dbReference>
<dbReference type="NCBIfam" id="TIGR01315">
    <property type="entry name" value="5C_CHO_kinase"/>
    <property type="match status" value="1"/>
</dbReference>
<keyword evidence="3 6" id="KW-0418">Kinase</keyword>
<dbReference type="eggNOG" id="COG1069">
    <property type="taxonomic scope" value="Bacteria"/>
</dbReference>
<evidence type="ECO:0000259" key="5">
    <source>
        <dbReference type="Pfam" id="PF02782"/>
    </source>
</evidence>
<dbReference type="HOGENOM" id="CLU_009281_10_2_5"/>